<feature type="transmembrane region" description="Helical" evidence="1">
    <location>
        <begin position="43"/>
        <end position="63"/>
    </location>
</feature>
<dbReference type="AlphaFoldDB" id="A0A1L8D1Y1"/>
<organism evidence="2 3">
    <name type="scientific">Carboxydothermus islandicus</name>
    <dbReference type="NCBI Taxonomy" id="661089"/>
    <lineage>
        <taxon>Bacteria</taxon>
        <taxon>Bacillati</taxon>
        <taxon>Bacillota</taxon>
        <taxon>Clostridia</taxon>
        <taxon>Thermoanaerobacterales</taxon>
        <taxon>Thermoanaerobacteraceae</taxon>
        <taxon>Carboxydothermus</taxon>
    </lineage>
</organism>
<gene>
    <name evidence="2" type="ORF">ciss_11150</name>
</gene>
<accession>A0A1L8D1Y1</accession>
<keyword evidence="3" id="KW-1185">Reference proteome</keyword>
<evidence type="ECO:0000313" key="2">
    <source>
        <dbReference type="EMBL" id="GAV25182.1"/>
    </source>
</evidence>
<dbReference type="Proteomes" id="UP000187338">
    <property type="component" value="Unassembled WGS sequence"/>
</dbReference>
<keyword evidence="1" id="KW-1133">Transmembrane helix</keyword>
<comment type="caution">
    <text evidence="2">The sequence shown here is derived from an EMBL/GenBank/DDBJ whole genome shotgun (WGS) entry which is preliminary data.</text>
</comment>
<sequence>MGIVLFSGFCGRYFYGELKKALNKKENLLLKIFKKWYDIHIKLSYVVLFLSLVHIGLAIYFGGII</sequence>
<keyword evidence="1" id="KW-0812">Transmembrane</keyword>
<evidence type="ECO:0000313" key="3">
    <source>
        <dbReference type="Proteomes" id="UP000187338"/>
    </source>
</evidence>
<dbReference type="EMBL" id="BDJL01000035">
    <property type="protein sequence ID" value="GAV25182.1"/>
    <property type="molecule type" value="Genomic_DNA"/>
</dbReference>
<proteinExistence type="predicted"/>
<evidence type="ECO:0000256" key="1">
    <source>
        <dbReference type="SAM" id="Phobius"/>
    </source>
</evidence>
<reference evidence="3" key="1">
    <citation type="submission" date="2016-12" db="EMBL/GenBank/DDBJ databases">
        <title>Draft Genome Sequences od Carboxydothermus pertinax and islandicus, Hydrogenogenic Carboxydotrophic Bacteria.</title>
        <authorList>
            <person name="Fukuyama Y."/>
            <person name="Ohmae K."/>
            <person name="Yoneda Y."/>
            <person name="Yoshida T."/>
            <person name="Sako Y."/>
        </authorList>
    </citation>
    <scope>NUCLEOTIDE SEQUENCE [LARGE SCALE GENOMIC DNA]</scope>
    <source>
        <strain evidence="3">SET</strain>
    </source>
</reference>
<keyword evidence="1" id="KW-0472">Membrane</keyword>
<name>A0A1L8D1Y1_9THEO</name>
<protein>
    <submittedName>
        <fullName evidence="2">Uncharacterized protein</fullName>
    </submittedName>
</protein>